<feature type="domain" description="Nephrocystin 3-like N-terminal" evidence="2">
    <location>
        <begin position="122"/>
        <end position="248"/>
    </location>
</feature>
<dbReference type="Proteomes" id="UP001597045">
    <property type="component" value="Unassembled WGS sequence"/>
</dbReference>
<gene>
    <name evidence="3" type="ORF">ACFQ1S_13730</name>
</gene>
<dbReference type="Pfam" id="PF24883">
    <property type="entry name" value="NPHP3_N"/>
    <property type="match status" value="1"/>
</dbReference>
<dbReference type="Gene3D" id="3.40.50.300">
    <property type="entry name" value="P-loop containing nucleotide triphosphate hydrolases"/>
    <property type="match status" value="1"/>
</dbReference>
<evidence type="ECO:0000259" key="2">
    <source>
        <dbReference type="Pfam" id="PF24883"/>
    </source>
</evidence>
<feature type="non-terminal residue" evidence="3">
    <location>
        <position position="476"/>
    </location>
</feature>
<reference evidence="4" key="1">
    <citation type="journal article" date="2019" name="Int. J. Syst. Evol. Microbiol.">
        <title>The Global Catalogue of Microorganisms (GCM) 10K type strain sequencing project: providing services to taxonomists for standard genome sequencing and annotation.</title>
        <authorList>
            <consortium name="The Broad Institute Genomics Platform"/>
            <consortium name="The Broad Institute Genome Sequencing Center for Infectious Disease"/>
            <person name="Wu L."/>
            <person name="Ma J."/>
        </authorList>
    </citation>
    <scope>NUCLEOTIDE SEQUENCE [LARGE SCALE GENOMIC DNA]</scope>
    <source>
        <strain evidence="4">JCM 31486</strain>
    </source>
</reference>
<keyword evidence="1" id="KW-0677">Repeat</keyword>
<keyword evidence="4" id="KW-1185">Reference proteome</keyword>
<dbReference type="EMBL" id="JBHTIS010000694">
    <property type="protein sequence ID" value="MFD1046537.1"/>
    <property type="molecule type" value="Genomic_DNA"/>
</dbReference>
<dbReference type="InterPro" id="IPR027417">
    <property type="entry name" value="P-loop_NTPase"/>
</dbReference>
<comment type="caution">
    <text evidence="3">The sequence shown here is derived from an EMBL/GenBank/DDBJ whole genome shotgun (WGS) entry which is preliminary data.</text>
</comment>
<name>A0ABW3M9E0_9PSEU</name>
<evidence type="ECO:0000313" key="4">
    <source>
        <dbReference type="Proteomes" id="UP001597045"/>
    </source>
</evidence>
<evidence type="ECO:0000256" key="1">
    <source>
        <dbReference type="ARBA" id="ARBA00022737"/>
    </source>
</evidence>
<organism evidence="3 4">
    <name type="scientific">Kibdelosporangium lantanae</name>
    <dbReference type="NCBI Taxonomy" id="1497396"/>
    <lineage>
        <taxon>Bacteria</taxon>
        <taxon>Bacillati</taxon>
        <taxon>Actinomycetota</taxon>
        <taxon>Actinomycetes</taxon>
        <taxon>Pseudonocardiales</taxon>
        <taxon>Pseudonocardiaceae</taxon>
        <taxon>Kibdelosporangium</taxon>
    </lineage>
</organism>
<evidence type="ECO:0000313" key="3">
    <source>
        <dbReference type="EMBL" id="MFD1046537.1"/>
    </source>
</evidence>
<protein>
    <recommendedName>
        <fullName evidence="2">Nephrocystin 3-like N-terminal domain-containing protein</fullName>
    </recommendedName>
</protein>
<dbReference type="SUPFAM" id="SSF52540">
    <property type="entry name" value="P-loop containing nucleoside triphosphate hydrolases"/>
    <property type="match status" value="1"/>
</dbReference>
<sequence length="476" mass="52003">MPALINRLDPDLVDMYTRPRSGMRTILTDTFRADTEISLWDLARELRRTLPHGSETIPKQIDHAVLRRTRPPLLLGAPIDVINEINTLLATLTEDEQRHFIPKAQGGELGEQSWYFEGRHTEARQITAWLRTHHTGMLVITGPAGSGKSALLGHLITQTHPALRHTLNRHGLLTTASQDERPPDNTFDTVLHLTGLTTMDIVRRLATTAGLHAVPDSLNAALPSLTESIAHHGQLTIVVDALDEAVEPLTVAGAVIRPLAQIAGVRIVIGTRRSTLEGPDHPQPTDDNLLHALGVPEDSTITVTTDGTAIGRYVHKRLTIAADRKQFDAPPSALIDASIAIGTSGKPFLFARLAVHELIATPTLLAAIGINQLLAADHRQLFSLAVDRLTRHAPQFRSLLAALAFARGRGLPIRDGIWACVATALRPETPIEGADITHLLTAAAPYLLLDREHDQTVYRLAHRTFAEHFTSETTLT</sequence>
<accession>A0ABW3M9E0</accession>
<proteinExistence type="predicted"/>
<dbReference type="InterPro" id="IPR056884">
    <property type="entry name" value="NPHP3-like_N"/>
</dbReference>